<feature type="domain" description="START" evidence="8">
    <location>
        <begin position="84"/>
        <end position="307"/>
    </location>
</feature>
<name>A0A830BG04_9LAMI</name>
<keyword evidence="5" id="KW-0804">Transcription</keyword>
<keyword evidence="1" id="KW-0221">Differentiation</keyword>
<dbReference type="PROSITE" id="PS50848">
    <property type="entry name" value="START"/>
    <property type="match status" value="1"/>
</dbReference>
<organism evidence="9 10">
    <name type="scientific">Phtheirospermum japonicum</name>
    <dbReference type="NCBI Taxonomy" id="374723"/>
    <lineage>
        <taxon>Eukaryota</taxon>
        <taxon>Viridiplantae</taxon>
        <taxon>Streptophyta</taxon>
        <taxon>Embryophyta</taxon>
        <taxon>Tracheophyta</taxon>
        <taxon>Spermatophyta</taxon>
        <taxon>Magnoliopsida</taxon>
        <taxon>eudicotyledons</taxon>
        <taxon>Gunneridae</taxon>
        <taxon>Pentapetalae</taxon>
        <taxon>asterids</taxon>
        <taxon>lamiids</taxon>
        <taxon>Lamiales</taxon>
        <taxon>Orobanchaceae</taxon>
        <taxon>Orobanchaceae incertae sedis</taxon>
        <taxon>Phtheirospermum</taxon>
    </lineage>
</organism>
<evidence type="ECO:0000256" key="2">
    <source>
        <dbReference type="ARBA" id="ARBA00023015"/>
    </source>
</evidence>
<dbReference type="OrthoDB" id="6159439at2759"/>
<dbReference type="PANTHER" id="PTHR45950:SF10">
    <property type="entry name" value="HOMEOBOX-LEUCINE ZIPPER PROTEIN REVOLUTA"/>
    <property type="match status" value="1"/>
</dbReference>
<dbReference type="Pfam" id="PF01852">
    <property type="entry name" value="START"/>
    <property type="match status" value="1"/>
</dbReference>
<gene>
    <name evidence="9" type="ORF">PHJA_000427600</name>
</gene>
<dbReference type="AlphaFoldDB" id="A0A830BG04"/>
<dbReference type="SUPFAM" id="SSF55961">
    <property type="entry name" value="Bet v1-like"/>
    <property type="match status" value="1"/>
</dbReference>
<keyword evidence="7" id="KW-0175">Coiled coil</keyword>
<dbReference type="Pfam" id="PF08670">
    <property type="entry name" value="MEKHLA"/>
    <property type="match status" value="1"/>
</dbReference>
<keyword evidence="2" id="KW-0805">Transcription regulation</keyword>
<keyword evidence="4 9" id="KW-0371">Homeobox</keyword>
<evidence type="ECO:0000256" key="5">
    <source>
        <dbReference type="ARBA" id="ARBA00023163"/>
    </source>
</evidence>
<accession>A0A830BG04</accession>
<dbReference type="Proteomes" id="UP000653305">
    <property type="component" value="Unassembled WGS sequence"/>
</dbReference>
<dbReference type="PANTHER" id="PTHR45950">
    <property type="entry name" value="HOMEOBOX-LEUCINE ZIPPER PROTEIN ATHB-14"/>
    <property type="match status" value="1"/>
</dbReference>
<evidence type="ECO:0000313" key="10">
    <source>
        <dbReference type="Proteomes" id="UP000653305"/>
    </source>
</evidence>
<dbReference type="InterPro" id="IPR044830">
    <property type="entry name" value="HD-Zip_III"/>
</dbReference>
<dbReference type="GO" id="GO:0003677">
    <property type="term" value="F:DNA binding"/>
    <property type="evidence" value="ECO:0007669"/>
    <property type="project" value="UniProtKB-KW"/>
</dbReference>
<feature type="coiled-coil region" evidence="7">
    <location>
        <begin position="29"/>
        <end position="70"/>
    </location>
</feature>
<sequence>MKSNNSCREKQKKENGDLVFETRRLTVANKLLREENDGLLEKLNQLEHDNENLRNQVINLTTQITTFELDHQPEADNPEMGMMVVDNNRGLFTLAEETKNEFLFKANGNAIDWIPVPGLELNSPGVIGTVYVSSGCIGVAARACATIPFEPVQASSIIISQHSISVISAEDNFILKCMAVFAEYPADNGGTIEFIYTKYYSPTTMALARDFWTLRYSSVLDDGSLVVCEKSISGSDAGPSSPTALEFVRGEMLASGYMICPAEVGSTIHLVQHFDFEASSVPGAVRPLYESSELLAQMTVVSALRYVEHGFNEMNGKLKYVCLEDPSFLRSFSQKISRSFNIAVNGFSEEGWALMNAYSCDDFIMCNKETTNFGVYSNCDSILCVKSSLLLKNVCRVRLMKLLKERRSAWMGFNFLNYLVASRPASYAFPGLDTSHISRIPLLLGHTNHEDGALEITQLDRTGQFNYYGRDLYHLQVTYGIEDNGLEACSELIFAPIERALPSAAAPLSCGFRIFSLGSNTASVSHPHSMLVLAFQFPYETPHLGELEAVARLYVQHVISSVRNIYLEVTSPGQASSSIVTREPILANLANLISQSYRLNLGVELLGFSRWAPNSAFELIHHYHDAILCFAFTTSAPECVYANRATHNMLQTTPQDLPMLTVDRVFGGSNFSLVSVFPTLIQLGYAFLPSGYTMSAMNFAISYQQVVVWRVQAPDGSFDGFALSFVDWSFI</sequence>
<keyword evidence="10" id="KW-1185">Reference proteome</keyword>
<comment type="caution">
    <text evidence="9">The sequence shown here is derived from an EMBL/GenBank/DDBJ whole genome shotgun (WGS) entry which is preliminary data.</text>
</comment>
<evidence type="ECO:0000256" key="6">
    <source>
        <dbReference type="ARBA" id="ARBA00023242"/>
    </source>
</evidence>
<evidence type="ECO:0000256" key="4">
    <source>
        <dbReference type="ARBA" id="ARBA00023155"/>
    </source>
</evidence>
<evidence type="ECO:0000256" key="7">
    <source>
        <dbReference type="SAM" id="Coils"/>
    </source>
</evidence>
<evidence type="ECO:0000313" key="9">
    <source>
        <dbReference type="EMBL" id="GFP82845.1"/>
    </source>
</evidence>
<dbReference type="Gene3D" id="3.30.530.20">
    <property type="match status" value="1"/>
</dbReference>
<dbReference type="SMART" id="SM00234">
    <property type="entry name" value="START"/>
    <property type="match status" value="1"/>
</dbReference>
<proteinExistence type="predicted"/>
<dbReference type="InterPro" id="IPR013978">
    <property type="entry name" value="MEKHLA"/>
</dbReference>
<evidence type="ECO:0000256" key="1">
    <source>
        <dbReference type="ARBA" id="ARBA00022782"/>
    </source>
</evidence>
<dbReference type="GO" id="GO:0030154">
    <property type="term" value="P:cell differentiation"/>
    <property type="evidence" value="ECO:0007669"/>
    <property type="project" value="UniProtKB-KW"/>
</dbReference>
<dbReference type="InterPro" id="IPR002913">
    <property type="entry name" value="START_lipid-bd_dom"/>
</dbReference>
<dbReference type="EMBL" id="BMAC01000053">
    <property type="protein sequence ID" value="GFP82845.1"/>
    <property type="molecule type" value="Genomic_DNA"/>
</dbReference>
<protein>
    <submittedName>
        <fullName evidence="9">Homeobox-leucine zipper protein revoluta</fullName>
    </submittedName>
</protein>
<evidence type="ECO:0000259" key="8">
    <source>
        <dbReference type="PROSITE" id="PS50848"/>
    </source>
</evidence>
<keyword evidence="6" id="KW-0539">Nucleus</keyword>
<dbReference type="GO" id="GO:0003700">
    <property type="term" value="F:DNA-binding transcription factor activity"/>
    <property type="evidence" value="ECO:0007669"/>
    <property type="project" value="InterPro"/>
</dbReference>
<keyword evidence="3 9" id="KW-0238">DNA-binding</keyword>
<dbReference type="InterPro" id="IPR023393">
    <property type="entry name" value="START-like_dom_sf"/>
</dbReference>
<dbReference type="GO" id="GO:0008289">
    <property type="term" value="F:lipid binding"/>
    <property type="evidence" value="ECO:0007669"/>
    <property type="project" value="InterPro"/>
</dbReference>
<evidence type="ECO:0000256" key="3">
    <source>
        <dbReference type="ARBA" id="ARBA00023125"/>
    </source>
</evidence>
<reference evidence="9" key="1">
    <citation type="submission" date="2020-07" db="EMBL/GenBank/DDBJ databases">
        <title>Ethylene signaling mediates host invasion by parasitic plants.</title>
        <authorList>
            <person name="Yoshida S."/>
        </authorList>
    </citation>
    <scope>NUCLEOTIDE SEQUENCE</scope>
    <source>
        <strain evidence="9">Okayama</strain>
    </source>
</reference>